<feature type="compositionally biased region" description="Basic and acidic residues" evidence="7">
    <location>
        <begin position="418"/>
        <end position="427"/>
    </location>
</feature>
<dbReference type="AlphaFoldDB" id="A0A8H3E5M4"/>
<dbReference type="GO" id="GO:0019693">
    <property type="term" value="P:ribose phosphate metabolic process"/>
    <property type="evidence" value="ECO:0007669"/>
    <property type="project" value="TreeGrafter"/>
</dbReference>
<feature type="region of interest" description="Disordered" evidence="7">
    <location>
        <begin position="707"/>
        <end position="856"/>
    </location>
</feature>
<dbReference type="InterPro" id="IPR020476">
    <property type="entry name" value="Nudix_hydrolase"/>
</dbReference>
<gene>
    <name evidence="10" type="ORF">RDB_LOCUS153371</name>
</gene>
<dbReference type="PANTHER" id="PTHR11839:SF1">
    <property type="entry name" value="ADP-SUGAR PYROPHOSPHATASE"/>
    <property type="match status" value="1"/>
</dbReference>
<evidence type="ECO:0000313" key="11">
    <source>
        <dbReference type="Proteomes" id="UP000663827"/>
    </source>
</evidence>
<dbReference type="Pfam" id="PF00293">
    <property type="entry name" value="NUDIX"/>
    <property type="match status" value="1"/>
</dbReference>
<dbReference type="PROSITE" id="PS51462">
    <property type="entry name" value="NUDIX"/>
    <property type="match status" value="1"/>
</dbReference>
<feature type="compositionally biased region" description="Polar residues" evidence="7">
    <location>
        <begin position="790"/>
        <end position="800"/>
    </location>
</feature>
<evidence type="ECO:0000256" key="3">
    <source>
        <dbReference type="ARBA" id="ARBA00022801"/>
    </source>
</evidence>
<evidence type="ECO:0008006" key="12">
    <source>
        <dbReference type="Google" id="ProtNLM"/>
    </source>
</evidence>
<comment type="caution">
    <text evidence="10">The sequence shown here is derived from an EMBL/GenBank/DDBJ whole genome shotgun (WGS) entry which is preliminary data.</text>
</comment>
<keyword evidence="1" id="KW-0479">Metal-binding</keyword>
<accession>A0A8H3E5M4</accession>
<proteinExistence type="predicted"/>
<evidence type="ECO:0000256" key="5">
    <source>
        <dbReference type="PROSITE-ProRule" id="PRU00146"/>
    </source>
</evidence>
<feature type="domain" description="Nudix hydrolase" evidence="9">
    <location>
        <begin position="88"/>
        <end position="227"/>
    </location>
</feature>
<evidence type="ECO:0000259" key="9">
    <source>
        <dbReference type="PROSITE" id="PS51462"/>
    </source>
</evidence>
<dbReference type="GO" id="GO:0006753">
    <property type="term" value="P:nucleoside phosphate metabolic process"/>
    <property type="evidence" value="ECO:0007669"/>
    <property type="project" value="TreeGrafter"/>
</dbReference>
<dbReference type="PROSITE" id="PS01359">
    <property type="entry name" value="ZF_PHD_1"/>
    <property type="match status" value="1"/>
</dbReference>
<dbReference type="PANTHER" id="PTHR11839">
    <property type="entry name" value="UDP/ADP-SUGAR PYROPHOSPHATASE"/>
    <property type="match status" value="1"/>
</dbReference>
<evidence type="ECO:0000313" key="10">
    <source>
        <dbReference type="EMBL" id="CAE7211933.1"/>
    </source>
</evidence>
<evidence type="ECO:0000259" key="8">
    <source>
        <dbReference type="PROSITE" id="PS50016"/>
    </source>
</evidence>
<dbReference type="InterPro" id="IPR019786">
    <property type="entry name" value="Zinc_finger_PHD-type_CS"/>
</dbReference>
<sequence length="1123" mass="123638">MIMIGMTHTLRTRAYGHRLFNRPPHTSLKLRNFSSSQLIMSHKPEILETRELSTEDAKWVTLQKITWRDEDGKERPWEVASRKTRGESGIDAVAVLAILRSKSESFKPSTIVIEQYRPPVGAYVVELPAGLIDSGESAEETAIRELEEETGYKASGVAEISPLLVSDPGMSNANMKLIALNVDVKEGEEPAQKLDAGEHIVKKIVELDKLMGELQGKCRFLYSLMKISDRPVRGFACCCGLFGRLRAERVFDRCKATSLRGWMAYGTEGCQRIVGWLEGTIVHTFADCTAMWLKAGHVVCTCHWILPDRHINCIRFVSQGLLLPPSTMAYPPHADSDPSRWQRELENLQYINHQLRVELEDSQAALSQAKQEAAVYRDEIADLKSKIEVFWDAIEGARAMFVRSFPGHTYRDSHKRSREADERERLSRKSQRLEAPPVAGSSAPGRDRDREGSRRGYPSETGVAGAYPQEHEYRGLPRGQPHLTLPVSGADKHAYPNGRSPYDTHPPGPYPDPAHPHVDPTRGHSASPHLATRLPSHPGHRHDPNAYPPDVPGIQTHARRESGDPMMIPRQRRPPNAEQGTTRSSPSPSAPPQHVPGAPMDANPNRPALPPAGAIIIHPPAAFQVSFTDLQPGIFLDRSDFGVEYPPNLDPPQGLQAVRCLFCDKHYSGANARSLWRRHVMGKHDFTMKGQRASTVRNRHMAQHSITSIPGDLSELTPPSAIASASPVHPQPAGSSRPIDARTPGQPTQSRPKRAEGEGEHPESEDDHEPFDYQRHRGANGRKGPEGAPTASNGNGTGSPLTHAALETWNKGSGAGSGGDVARWQGQGTVPGKSSAPGQAGASKPDDEGRTDADRQREWCLCRRPDSWGEMVRCDMPTCAIQWYHLRCVGLDSAAKAKEQWICEDCNRKNAQRRQEAHRDGPLAATQEKDRQPTAQTPEPGSSANQAQTRANARPESSNQNRREPDEDTVMRSAESSRREPRRNDSNGSDEEPTRGGGRKSQARRVISESQSPIVEQGDQRDVPATATDARSESTPVPHADDSTRQSEPPDQAKGGGTPKKKGWKGYALVSMPDGAEGAQREHTPQTVTTPGGSRRTRSGRTLPPEDDTPVDDGERQQSMEAN</sequence>
<dbReference type="PROSITE" id="PS50016">
    <property type="entry name" value="ZF_PHD_2"/>
    <property type="match status" value="1"/>
</dbReference>
<dbReference type="GO" id="GO:0008270">
    <property type="term" value="F:zinc ion binding"/>
    <property type="evidence" value="ECO:0007669"/>
    <property type="project" value="UniProtKB-KW"/>
</dbReference>
<dbReference type="Gene3D" id="3.30.40.10">
    <property type="entry name" value="Zinc/RING finger domain, C3HC4 (zinc finger)"/>
    <property type="match status" value="1"/>
</dbReference>
<organism evidence="10 11">
    <name type="scientific">Rhizoctonia solani</name>
    <dbReference type="NCBI Taxonomy" id="456999"/>
    <lineage>
        <taxon>Eukaryota</taxon>
        <taxon>Fungi</taxon>
        <taxon>Dikarya</taxon>
        <taxon>Basidiomycota</taxon>
        <taxon>Agaricomycotina</taxon>
        <taxon>Agaricomycetes</taxon>
        <taxon>Cantharellales</taxon>
        <taxon>Ceratobasidiaceae</taxon>
        <taxon>Rhizoctonia</taxon>
    </lineage>
</organism>
<feature type="compositionally biased region" description="Pro residues" evidence="7">
    <location>
        <begin position="504"/>
        <end position="513"/>
    </location>
</feature>
<evidence type="ECO:0000256" key="1">
    <source>
        <dbReference type="ARBA" id="ARBA00022723"/>
    </source>
</evidence>
<dbReference type="InterPro" id="IPR011011">
    <property type="entry name" value="Znf_FYVE_PHD"/>
</dbReference>
<protein>
    <recommendedName>
        <fullName evidence="12">ADP-ribose pyrophosphatase</fullName>
    </recommendedName>
</protein>
<dbReference type="SMART" id="SM00249">
    <property type="entry name" value="PHD"/>
    <property type="match status" value="1"/>
</dbReference>
<keyword evidence="2 5" id="KW-0863">Zinc-finger</keyword>
<reference evidence="10" key="1">
    <citation type="submission" date="2021-01" db="EMBL/GenBank/DDBJ databases">
        <authorList>
            <person name="Kaushik A."/>
        </authorList>
    </citation>
    <scope>NUCLEOTIDE SEQUENCE</scope>
    <source>
        <strain evidence="10">AG5</strain>
    </source>
</reference>
<keyword evidence="4" id="KW-0862">Zinc</keyword>
<dbReference type="InterPro" id="IPR019787">
    <property type="entry name" value="Znf_PHD-finger"/>
</dbReference>
<dbReference type="EMBL" id="CAJNJQ010004544">
    <property type="protein sequence ID" value="CAE7211933.1"/>
    <property type="molecule type" value="Genomic_DNA"/>
</dbReference>
<feature type="compositionally biased region" description="Basic and acidic residues" evidence="7">
    <location>
        <begin position="753"/>
        <end position="762"/>
    </location>
</feature>
<dbReference type="InterPro" id="IPR015797">
    <property type="entry name" value="NUDIX_hydrolase-like_dom_sf"/>
</dbReference>
<dbReference type="InterPro" id="IPR020084">
    <property type="entry name" value="NUDIX_hydrolase_CS"/>
</dbReference>
<evidence type="ECO:0000256" key="2">
    <source>
        <dbReference type="ARBA" id="ARBA00022771"/>
    </source>
</evidence>
<name>A0A8H3E5M4_9AGAM</name>
<feature type="region of interest" description="Disordered" evidence="7">
    <location>
        <begin position="408"/>
        <end position="613"/>
    </location>
</feature>
<evidence type="ECO:0000256" key="6">
    <source>
        <dbReference type="SAM" id="Coils"/>
    </source>
</evidence>
<dbReference type="PROSITE" id="PS00893">
    <property type="entry name" value="NUDIX_BOX"/>
    <property type="match status" value="1"/>
</dbReference>
<dbReference type="GO" id="GO:0047631">
    <property type="term" value="F:ADP-ribose diphosphatase activity"/>
    <property type="evidence" value="ECO:0007669"/>
    <property type="project" value="TreeGrafter"/>
</dbReference>
<dbReference type="InterPro" id="IPR000086">
    <property type="entry name" value="NUDIX_hydrolase_dom"/>
</dbReference>
<feature type="compositionally biased region" description="Basic and acidic residues" evidence="7">
    <location>
        <begin position="445"/>
        <end position="454"/>
    </location>
</feature>
<dbReference type="InterPro" id="IPR013083">
    <property type="entry name" value="Znf_RING/FYVE/PHD"/>
</dbReference>
<dbReference type="GO" id="GO:0005634">
    <property type="term" value="C:nucleus"/>
    <property type="evidence" value="ECO:0007669"/>
    <property type="project" value="TreeGrafter"/>
</dbReference>
<feature type="compositionally biased region" description="Polar residues" evidence="7">
    <location>
        <begin position="933"/>
        <end position="960"/>
    </location>
</feature>
<dbReference type="PRINTS" id="PR00502">
    <property type="entry name" value="NUDIXFAMILY"/>
</dbReference>
<feature type="coiled-coil region" evidence="6">
    <location>
        <begin position="352"/>
        <end position="386"/>
    </location>
</feature>
<evidence type="ECO:0000256" key="4">
    <source>
        <dbReference type="ARBA" id="ARBA00022833"/>
    </source>
</evidence>
<feature type="compositionally biased region" description="Basic and acidic residues" evidence="7">
    <location>
        <begin position="1113"/>
        <end position="1123"/>
    </location>
</feature>
<evidence type="ECO:0000256" key="7">
    <source>
        <dbReference type="SAM" id="MobiDB-lite"/>
    </source>
</evidence>
<dbReference type="SUPFAM" id="SSF55811">
    <property type="entry name" value="Nudix"/>
    <property type="match status" value="1"/>
</dbReference>
<dbReference type="Gene3D" id="3.90.79.10">
    <property type="entry name" value="Nucleoside Triphosphate Pyrophosphohydrolase"/>
    <property type="match status" value="1"/>
</dbReference>
<dbReference type="Proteomes" id="UP000663827">
    <property type="component" value="Unassembled WGS sequence"/>
</dbReference>
<keyword evidence="3" id="KW-0378">Hydrolase</keyword>
<keyword evidence="6" id="KW-0175">Coiled coil</keyword>
<feature type="compositionally biased region" description="Basic and acidic residues" evidence="7">
    <location>
        <begin position="844"/>
        <end position="856"/>
    </location>
</feature>
<dbReference type="CDD" id="cd18888">
    <property type="entry name" value="NUDIX_ADPRase_Nudt5"/>
    <property type="match status" value="1"/>
</dbReference>
<feature type="region of interest" description="Disordered" evidence="7">
    <location>
        <begin position="914"/>
        <end position="1123"/>
    </location>
</feature>
<dbReference type="InterPro" id="IPR001965">
    <property type="entry name" value="Znf_PHD"/>
</dbReference>
<feature type="domain" description="PHD-type" evidence="8">
    <location>
        <begin position="857"/>
        <end position="909"/>
    </location>
</feature>
<feature type="compositionally biased region" description="Basic and acidic residues" evidence="7">
    <location>
        <begin position="914"/>
        <end position="932"/>
    </location>
</feature>
<dbReference type="SUPFAM" id="SSF57903">
    <property type="entry name" value="FYVE/PHD zinc finger"/>
    <property type="match status" value="1"/>
</dbReference>
<feature type="compositionally biased region" description="Basic and acidic residues" evidence="7">
    <location>
        <begin position="975"/>
        <end position="985"/>
    </location>
</feature>